<keyword evidence="3" id="KW-1185">Reference proteome</keyword>
<protein>
    <recommendedName>
        <fullName evidence="1">Protein kinase domain-containing protein</fullName>
    </recommendedName>
</protein>
<comment type="caution">
    <text evidence="2">The sequence shown here is derived from an EMBL/GenBank/DDBJ whole genome shotgun (WGS) entry which is preliminary data.</text>
</comment>
<dbReference type="InterPro" id="IPR000719">
    <property type="entry name" value="Prot_kinase_dom"/>
</dbReference>
<dbReference type="PROSITE" id="PS50011">
    <property type="entry name" value="PROTEIN_KINASE_DOM"/>
    <property type="match status" value="1"/>
</dbReference>
<dbReference type="InterPro" id="IPR045272">
    <property type="entry name" value="ANXUR1/2-like"/>
</dbReference>
<evidence type="ECO:0000259" key="1">
    <source>
        <dbReference type="PROSITE" id="PS50011"/>
    </source>
</evidence>
<dbReference type="GO" id="GO:0005886">
    <property type="term" value="C:plasma membrane"/>
    <property type="evidence" value="ECO:0007669"/>
    <property type="project" value="TreeGrafter"/>
</dbReference>
<organism evidence="2 3">
    <name type="scientific">Tagetes erecta</name>
    <name type="common">African marigold</name>
    <dbReference type="NCBI Taxonomy" id="13708"/>
    <lineage>
        <taxon>Eukaryota</taxon>
        <taxon>Viridiplantae</taxon>
        <taxon>Streptophyta</taxon>
        <taxon>Embryophyta</taxon>
        <taxon>Tracheophyta</taxon>
        <taxon>Spermatophyta</taxon>
        <taxon>Magnoliopsida</taxon>
        <taxon>eudicotyledons</taxon>
        <taxon>Gunneridae</taxon>
        <taxon>Pentapetalae</taxon>
        <taxon>asterids</taxon>
        <taxon>campanulids</taxon>
        <taxon>Asterales</taxon>
        <taxon>Asteraceae</taxon>
        <taxon>Asteroideae</taxon>
        <taxon>Heliantheae alliance</taxon>
        <taxon>Tageteae</taxon>
        <taxon>Tagetes</taxon>
    </lineage>
</organism>
<dbReference type="PANTHER" id="PTHR27003:SF471">
    <property type="entry name" value="VASCULAR ENDOTHELIAL GROWTH FACTOR RECEPTOR 2 (VEGFR2)-RELATED"/>
    <property type="match status" value="1"/>
</dbReference>
<evidence type="ECO:0000313" key="3">
    <source>
        <dbReference type="Proteomes" id="UP001229421"/>
    </source>
</evidence>
<dbReference type="Gene3D" id="1.10.510.10">
    <property type="entry name" value="Transferase(Phosphotransferase) domain 1"/>
    <property type="match status" value="1"/>
</dbReference>
<proteinExistence type="predicted"/>
<name>A0AAD8KNZ9_TARER</name>
<dbReference type="GO" id="GO:0009506">
    <property type="term" value="C:plasmodesma"/>
    <property type="evidence" value="ECO:0007669"/>
    <property type="project" value="TreeGrafter"/>
</dbReference>
<sequence length="460" mass="53527">MEVVIKELTMALNFQKTYKNNLHISLEAIKSATKNFNDYNCVGEGRSWKIYEGEVVDANECTPVFVKRWDRESPRSHNEFLVELDCLLAFKHDNLITLVGYCTEIDENIIVYEHTSNGKLDKHLCDCSLTWMKRLKICIDVAKGLRFFHEGKRVDIHRDIRSSSILLDGDWNAKISNFESSCVRGFTNKLEHINDKDSSSLGYTNLQYEEDGYVSEEFDVYSLGVILTEMLCGRLAWFEGCVEHSQSLGPLFVRHYNENGDIHKMIFEGMKEQIAPQSLKTFQSITLQCLEYEYDDRPKANVVVIQLEEALRFQEDYEIWEHKLPIDYEEIIKISKYSEMNYSTTTKKDLYNMFSTGILLQDSKLVNNELQQTLESNSNKVQLLSQNGVNEKKDFILSAKEVVYDSSNVKHFLLKPSTESRFEEVIELLPRQVLRFKCKIQSLGRIWRITSVRVLEARDN</sequence>
<accession>A0AAD8KNZ9</accession>
<dbReference type="AlphaFoldDB" id="A0AAD8KNZ9"/>
<dbReference type="GO" id="GO:0005524">
    <property type="term" value="F:ATP binding"/>
    <property type="evidence" value="ECO:0007669"/>
    <property type="project" value="InterPro"/>
</dbReference>
<dbReference type="Pfam" id="PF07714">
    <property type="entry name" value="PK_Tyr_Ser-Thr"/>
    <property type="match status" value="1"/>
</dbReference>
<dbReference type="InterPro" id="IPR011009">
    <property type="entry name" value="Kinase-like_dom_sf"/>
</dbReference>
<dbReference type="InterPro" id="IPR001245">
    <property type="entry name" value="Ser-Thr/Tyr_kinase_cat_dom"/>
</dbReference>
<reference evidence="2" key="1">
    <citation type="journal article" date="2023" name="bioRxiv">
        <title>Improved chromosome-level genome assembly for marigold (Tagetes erecta).</title>
        <authorList>
            <person name="Jiang F."/>
            <person name="Yuan L."/>
            <person name="Wang S."/>
            <person name="Wang H."/>
            <person name="Xu D."/>
            <person name="Wang A."/>
            <person name="Fan W."/>
        </authorList>
    </citation>
    <scope>NUCLEOTIDE SEQUENCE</scope>
    <source>
        <strain evidence="2">WSJ</strain>
        <tissue evidence="2">Leaf</tissue>
    </source>
</reference>
<dbReference type="SUPFAM" id="SSF56112">
    <property type="entry name" value="Protein kinase-like (PK-like)"/>
    <property type="match status" value="1"/>
</dbReference>
<dbReference type="Gene3D" id="3.30.200.20">
    <property type="entry name" value="Phosphorylase Kinase, domain 1"/>
    <property type="match status" value="1"/>
</dbReference>
<evidence type="ECO:0000313" key="2">
    <source>
        <dbReference type="EMBL" id="KAK1426313.1"/>
    </source>
</evidence>
<dbReference type="Proteomes" id="UP001229421">
    <property type="component" value="Unassembled WGS sequence"/>
</dbReference>
<feature type="domain" description="Protein kinase" evidence="1">
    <location>
        <begin position="36"/>
        <end position="311"/>
    </location>
</feature>
<dbReference type="PANTHER" id="PTHR27003">
    <property type="entry name" value="OS07G0166700 PROTEIN"/>
    <property type="match status" value="1"/>
</dbReference>
<dbReference type="GO" id="GO:0004714">
    <property type="term" value="F:transmembrane receptor protein tyrosine kinase activity"/>
    <property type="evidence" value="ECO:0007669"/>
    <property type="project" value="InterPro"/>
</dbReference>
<gene>
    <name evidence="2" type="ORF">QVD17_14984</name>
</gene>
<dbReference type="EMBL" id="JAUHHV010000004">
    <property type="protein sequence ID" value="KAK1426313.1"/>
    <property type="molecule type" value="Genomic_DNA"/>
</dbReference>